<keyword evidence="2" id="KW-0732">Signal</keyword>
<feature type="signal peptide" evidence="2">
    <location>
        <begin position="1"/>
        <end position="19"/>
    </location>
</feature>
<dbReference type="InterPro" id="IPR036188">
    <property type="entry name" value="FAD/NAD-bd_sf"/>
</dbReference>
<accession>A0ABR1WWL8</accession>
<sequence>MLKSLGLAVLSTLTTLGIATQNAPRSAATDPSGYDPRDVYYRDVVIVGGGSSGIYSAMRLRDHGKTVMTQALFAATAEHYVSSFHEIGVTILLVIFNAAANANVGLNADLNLRDTLRDGRAQGHASELHSLQQPEMYSPRTSKARSNWR</sequence>
<comment type="caution">
    <text evidence="3">The sequence shown here is derived from an EMBL/GenBank/DDBJ whole genome shotgun (WGS) entry which is preliminary data.</text>
</comment>
<dbReference type="Proteomes" id="UP001433268">
    <property type="component" value="Unassembled WGS sequence"/>
</dbReference>
<dbReference type="RefSeq" id="XP_066670455.1">
    <property type="nucleotide sequence ID" value="XM_066806837.1"/>
</dbReference>
<evidence type="ECO:0000256" key="1">
    <source>
        <dbReference type="SAM" id="MobiDB-lite"/>
    </source>
</evidence>
<dbReference type="EMBL" id="JAQQWN010000004">
    <property type="protein sequence ID" value="KAK8087561.1"/>
    <property type="molecule type" value="Genomic_DNA"/>
</dbReference>
<keyword evidence="4" id="KW-1185">Reference proteome</keyword>
<name>A0ABR1WWL8_9PEZI</name>
<evidence type="ECO:0000313" key="4">
    <source>
        <dbReference type="Proteomes" id="UP001433268"/>
    </source>
</evidence>
<feature type="compositionally biased region" description="Polar residues" evidence="1">
    <location>
        <begin position="129"/>
        <end position="141"/>
    </location>
</feature>
<dbReference type="GeneID" id="92039897"/>
<proteinExistence type="predicted"/>
<evidence type="ECO:0000313" key="3">
    <source>
        <dbReference type="EMBL" id="KAK8087561.1"/>
    </source>
</evidence>
<organism evidence="3 4">
    <name type="scientific">Apiospora hydei</name>
    <dbReference type="NCBI Taxonomy" id="1337664"/>
    <lineage>
        <taxon>Eukaryota</taxon>
        <taxon>Fungi</taxon>
        <taxon>Dikarya</taxon>
        <taxon>Ascomycota</taxon>
        <taxon>Pezizomycotina</taxon>
        <taxon>Sordariomycetes</taxon>
        <taxon>Xylariomycetidae</taxon>
        <taxon>Amphisphaeriales</taxon>
        <taxon>Apiosporaceae</taxon>
        <taxon>Apiospora</taxon>
    </lineage>
</organism>
<evidence type="ECO:0000256" key="2">
    <source>
        <dbReference type="SAM" id="SignalP"/>
    </source>
</evidence>
<gene>
    <name evidence="3" type="ORF">PG997_002522</name>
</gene>
<dbReference type="SUPFAM" id="SSF51905">
    <property type="entry name" value="FAD/NAD(P)-binding domain"/>
    <property type="match status" value="1"/>
</dbReference>
<feature type="chain" id="PRO_5046026994" evidence="2">
    <location>
        <begin position="20"/>
        <end position="149"/>
    </location>
</feature>
<reference evidence="3 4" key="1">
    <citation type="submission" date="2023-01" db="EMBL/GenBank/DDBJ databases">
        <title>Analysis of 21 Apiospora genomes using comparative genomics revels a genus with tremendous synthesis potential of carbohydrate active enzymes and secondary metabolites.</title>
        <authorList>
            <person name="Sorensen T."/>
        </authorList>
    </citation>
    <scope>NUCLEOTIDE SEQUENCE [LARGE SCALE GENOMIC DNA]</scope>
    <source>
        <strain evidence="3 4">CBS 114990</strain>
    </source>
</reference>
<protein>
    <submittedName>
        <fullName evidence="3">Uncharacterized protein</fullName>
    </submittedName>
</protein>
<feature type="region of interest" description="Disordered" evidence="1">
    <location>
        <begin position="121"/>
        <end position="149"/>
    </location>
</feature>